<dbReference type="InterPro" id="IPR000719">
    <property type="entry name" value="Prot_kinase_dom"/>
</dbReference>
<dbReference type="GO" id="GO:0005886">
    <property type="term" value="C:plasma membrane"/>
    <property type="evidence" value="ECO:0007669"/>
    <property type="project" value="TreeGrafter"/>
</dbReference>
<sequence>MASQTTQGQGLLHIPNENLHIHHRKPVVAVQAKGSINTTKKGGAALGTRKALTDITNKTPLLPNASSKKNTSTKQEVNVAEEMFLHDHNKCVEARKIELNSFQLDLVLPGDDINGLRCYPEPEELSMAEFSDWLESSNRWESPPCSPLHGDSPPFPAFPWRIDELKRVLLLLFLLRIETVKFFSPSPAGQITSQFLPQFSCFSWYESSSDLYYHGGKIMTKPVNVSLLWFGTGWQESDKEAIRNAIISLTSSRYDYVENSDVPTLGNWWEITRQYGDSNNVSVTHTVNLGAECFYTGPEINVTRDQVLNISQSVFNRNSTEGFGKNLSCTRVFKANEYGIYQVVFSSTVMFLYSKEQLDLMGMCNGKYEVKVSEGVTINVTWARAPQNALDQCSLFFRGDSYLGPPNGDEKIDSVVGYLLANIAEEVTNGDGRGWFSNDGSELTISSSCDPVIWREKDSGPPLFRDAEMNLSFNAVGLNGYRYMVHYLWDQRIRNCALKLSDTCGTNAVIFRQPKGYIRGGTTVNHTDGLQPYPPNQICRWEIDYPDAKFISFTINYNLISADDHVQLCMLESDLSLNCQAIKSTTEVFKNTKLMGSKAHIEFKSGNQVPLDSRGWELSYSAGSCIGKTDIYNRDGIIGYTSTSGLAYEKGLSCQWVLHGKPGSPVSVNFTQINIIKDLDFVAIYGGTVQQIANFTGFYSRIDLPRMNLSGLVMITFSTQTDEGKGWSAKFHISSPDTHHKKWLPVILATVLGFVLVSVSLASIALTLLRRKAKHISRTKSDEGVMLVNIDILNDENQIGEGPSAVVYRAISADRGLVAVKCLRNRDAQTELEQEILLKSSPHPNIISLVGITQDGFGRQHLIFEFMSGKDLAQNLKERGETLNWDKRLTIALQICSAIQMLHIYLKPPVYHGNVTSENVLLDEFCAAKLGGFRVANYCSSSREEPHQRLLEMAEDIRLFGLLLVELLTGEPLVNRQAPRDCCSLEEINEPIETQAILDRRLDYPSEKCKIMALTKLGEIAYWCIGSSLRVEGYNKSNPNIVEVLSGLTQVKHLFCSVSG</sequence>
<comment type="similarity">
    <text evidence="8">Belongs to the EXORDIUM family.</text>
</comment>
<keyword evidence="9" id="KW-1133">Transmembrane helix</keyword>
<dbReference type="PANTHER" id="PTHR27001">
    <property type="entry name" value="OS01G0253100 PROTEIN"/>
    <property type="match status" value="1"/>
</dbReference>
<evidence type="ECO:0000256" key="7">
    <source>
        <dbReference type="ARBA" id="ARBA00023157"/>
    </source>
</evidence>
<feature type="transmembrane region" description="Helical" evidence="9">
    <location>
        <begin position="743"/>
        <end position="769"/>
    </location>
</feature>
<accession>A0A2P5DR67</accession>
<dbReference type="SUPFAM" id="SSF56112">
    <property type="entry name" value="Protein kinase-like (PK-like)"/>
    <property type="match status" value="1"/>
</dbReference>
<feature type="domain" description="CUB" evidence="10">
    <location>
        <begin position="625"/>
        <end position="734"/>
    </location>
</feature>
<comment type="subcellular location">
    <subcellularLocation>
        <location evidence="1">Secreted</location>
        <location evidence="1">Extracellular space</location>
        <location evidence="1">Apoplast</location>
    </subcellularLocation>
</comment>
<dbReference type="PROSITE" id="PS50011">
    <property type="entry name" value="PROTEIN_KINASE_DOM"/>
    <property type="match status" value="1"/>
</dbReference>
<dbReference type="SUPFAM" id="SSF49854">
    <property type="entry name" value="Spermadhesin, CUB domain"/>
    <property type="match status" value="2"/>
</dbReference>
<keyword evidence="5" id="KW-0547">Nucleotide-binding</keyword>
<keyword evidence="4" id="KW-0732">Signal</keyword>
<dbReference type="GO" id="GO:0005524">
    <property type="term" value="F:ATP binding"/>
    <property type="evidence" value="ECO:0007669"/>
    <property type="project" value="UniProtKB-KW"/>
</dbReference>
<evidence type="ECO:0000256" key="9">
    <source>
        <dbReference type="SAM" id="Phobius"/>
    </source>
</evidence>
<dbReference type="InterPro" id="IPR000859">
    <property type="entry name" value="CUB_dom"/>
</dbReference>
<dbReference type="Pfam" id="PF00431">
    <property type="entry name" value="CUB"/>
    <property type="match status" value="1"/>
</dbReference>
<dbReference type="Pfam" id="PF04674">
    <property type="entry name" value="Phi_1"/>
    <property type="match status" value="1"/>
</dbReference>
<evidence type="ECO:0000313" key="13">
    <source>
        <dbReference type="Proteomes" id="UP000237105"/>
    </source>
</evidence>
<dbReference type="PANTHER" id="PTHR27001:SF931">
    <property type="entry name" value="OS11G0664100 PROTEIN"/>
    <property type="match status" value="1"/>
</dbReference>
<dbReference type="GO" id="GO:0048046">
    <property type="term" value="C:apoplast"/>
    <property type="evidence" value="ECO:0007669"/>
    <property type="project" value="UniProtKB-SubCell"/>
</dbReference>
<dbReference type="AlphaFoldDB" id="A0A2P5DR67"/>
<dbReference type="Gene3D" id="2.60.120.290">
    <property type="entry name" value="Spermadhesin, CUB domain"/>
    <property type="match status" value="2"/>
</dbReference>
<dbReference type="Gene3D" id="1.10.510.10">
    <property type="entry name" value="Transferase(Phosphotransferase) domain 1"/>
    <property type="match status" value="1"/>
</dbReference>
<keyword evidence="6" id="KW-0067">ATP-binding</keyword>
<evidence type="ECO:0000256" key="1">
    <source>
        <dbReference type="ARBA" id="ARBA00004271"/>
    </source>
</evidence>
<evidence type="ECO:0000313" key="12">
    <source>
        <dbReference type="EMBL" id="PON75771.1"/>
    </source>
</evidence>
<keyword evidence="2" id="KW-0052">Apoplast</keyword>
<keyword evidence="13" id="KW-1185">Reference proteome</keyword>
<keyword evidence="3" id="KW-0964">Secreted</keyword>
<keyword evidence="9" id="KW-0812">Transmembrane</keyword>
<name>A0A2P5DR67_PARAD</name>
<feature type="domain" description="Protein kinase" evidence="11">
    <location>
        <begin position="793"/>
        <end position="1060"/>
    </location>
</feature>
<dbReference type="OrthoDB" id="1147327at2759"/>
<evidence type="ECO:0000256" key="6">
    <source>
        <dbReference type="ARBA" id="ARBA00022840"/>
    </source>
</evidence>
<keyword evidence="9" id="KW-0472">Membrane</keyword>
<protein>
    <submittedName>
        <fullName evidence="12">Phosphate-induced protein</fullName>
    </submittedName>
</protein>
<reference evidence="13" key="1">
    <citation type="submission" date="2016-06" db="EMBL/GenBank/DDBJ databases">
        <title>Parallel loss of symbiosis genes in relatives of nitrogen-fixing non-legume Parasponia.</title>
        <authorList>
            <person name="Van Velzen R."/>
            <person name="Holmer R."/>
            <person name="Bu F."/>
            <person name="Rutten L."/>
            <person name="Van Zeijl A."/>
            <person name="Liu W."/>
            <person name="Santuari L."/>
            <person name="Cao Q."/>
            <person name="Sharma T."/>
            <person name="Shen D."/>
            <person name="Roswanjaya Y."/>
            <person name="Wardhani T."/>
            <person name="Kalhor M.S."/>
            <person name="Jansen J."/>
            <person name="Van den Hoogen J."/>
            <person name="Gungor B."/>
            <person name="Hartog M."/>
            <person name="Hontelez J."/>
            <person name="Verver J."/>
            <person name="Yang W.-C."/>
            <person name="Schijlen E."/>
            <person name="Repin R."/>
            <person name="Schilthuizen M."/>
            <person name="Schranz E."/>
            <person name="Heidstra R."/>
            <person name="Miyata K."/>
            <person name="Fedorova E."/>
            <person name="Kohlen W."/>
            <person name="Bisseling T."/>
            <person name="Smit S."/>
            <person name="Geurts R."/>
        </authorList>
    </citation>
    <scope>NUCLEOTIDE SEQUENCE [LARGE SCALE GENOMIC DNA]</scope>
    <source>
        <strain evidence="13">cv. WU1-14</strain>
    </source>
</reference>
<evidence type="ECO:0000256" key="3">
    <source>
        <dbReference type="ARBA" id="ARBA00022525"/>
    </source>
</evidence>
<organism evidence="12 13">
    <name type="scientific">Parasponia andersonii</name>
    <name type="common">Sponia andersonii</name>
    <dbReference type="NCBI Taxonomy" id="3476"/>
    <lineage>
        <taxon>Eukaryota</taxon>
        <taxon>Viridiplantae</taxon>
        <taxon>Streptophyta</taxon>
        <taxon>Embryophyta</taxon>
        <taxon>Tracheophyta</taxon>
        <taxon>Spermatophyta</taxon>
        <taxon>Magnoliopsida</taxon>
        <taxon>eudicotyledons</taxon>
        <taxon>Gunneridae</taxon>
        <taxon>Pentapetalae</taxon>
        <taxon>rosids</taxon>
        <taxon>fabids</taxon>
        <taxon>Rosales</taxon>
        <taxon>Cannabaceae</taxon>
        <taxon>Parasponia</taxon>
    </lineage>
</organism>
<dbReference type="InterPro" id="IPR035914">
    <property type="entry name" value="Sperma_CUB_dom_sf"/>
</dbReference>
<dbReference type="InterPro" id="IPR006766">
    <property type="entry name" value="EXORDIUM-like"/>
</dbReference>
<keyword evidence="7" id="KW-1015">Disulfide bond</keyword>
<evidence type="ECO:0000259" key="11">
    <source>
        <dbReference type="PROSITE" id="PS50011"/>
    </source>
</evidence>
<dbReference type="SMART" id="SM00042">
    <property type="entry name" value="CUB"/>
    <property type="match status" value="2"/>
</dbReference>
<dbReference type="Proteomes" id="UP000237105">
    <property type="component" value="Unassembled WGS sequence"/>
</dbReference>
<evidence type="ECO:0000256" key="8">
    <source>
        <dbReference type="ARBA" id="ARBA00023591"/>
    </source>
</evidence>
<dbReference type="GO" id="GO:0004672">
    <property type="term" value="F:protein kinase activity"/>
    <property type="evidence" value="ECO:0007669"/>
    <property type="project" value="InterPro"/>
</dbReference>
<evidence type="ECO:0000256" key="5">
    <source>
        <dbReference type="ARBA" id="ARBA00022741"/>
    </source>
</evidence>
<dbReference type="EMBL" id="JXTB01000022">
    <property type="protein sequence ID" value="PON75771.1"/>
    <property type="molecule type" value="Genomic_DNA"/>
</dbReference>
<gene>
    <name evidence="12" type="ORF">PanWU01x14_040310</name>
</gene>
<evidence type="ECO:0000256" key="4">
    <source>
        <dbReference type="ARBA" id="ARBA00022729"/>
    </source>
</evidence>
<proteinExistence type="inferred from homology"/>
<dbReference type="InterPro" id="IPR011009">
    <property type="entry name" value="Kinase-like_dom_sf"/>
</dbReference>
<comment type="caution">
    <text evidence="12">The sequence shown here is derived from an EMBL/GenBank/DDBJ whole genome shotgun (WGS) entry which is preliminary data.</text>
</comment>
<dbReference type="PROSITE" id="PS01180">
    <property type="entry name" value="CUB"/>
    <property type="match status" value="1"/>
</dbReference>
<evidence type="ECO:0000256" key="2">
    <source>
        <dbReference type="ARBA" id="ARBA00022523"/>
    </source>
</evidence>
<dbReference type="Pfam" id="PF00069">
    <property type="entry name" value="Pkinase"/>
    <property type="match status" value="1"/>
</dbReference>
<evidence type="ECO:0000259" key="10">
    <source>
        <dbReference type="PROSITE" id="PS01180"/>
    </source>
</evidence>